<keyword evidence="3 6" id="KW-1133">Transmembrane helix</keyword>
<feature type="transmembrane region" description="Helical" evidence="6">
    <location>
        <begin position="7"/>
        <end position="26"/>
    </location>
</feature>
<feature type="region of interest" description="Disordered" evidence="5">
    <location>
        <begin position="315"/>
        <end position="340"/>
    </location>
</feature>
<evidence type="ECO:0000256" key="6">
    <source>
        <dbReference type="SAM" id="Phobius"/>
    </source>
</evidence>
<evidence type="ECO:0000256" key="2">
    <source>
        <dbReference type="ARBA" id="ARBA00022692"/>
    </source>
</evidence>
<protein>
    <recommendedName>
        <fullName evidence="7">Sugar phosphate transporter domain-containing protein</fullName>
    </recommendedName>
</protein>
<evidence type="ECO:0000256" key="5">
    <source>
        <dbReference type="SAM" id="MobiDB-lite"/>
    </source>
</evidence>
<evidence type="ECO:0000256" key="4">
    <source>
        <dbReference type="ARBA" id="ARBA00023136"/>
    </source>
</evidence>
<evidence type="ECO:0000313" key="9">
    <source>
        <dbReference type="Proteomes" id="UP001165060"/>
    </source>
</evidence>
<dbReference type="Pfam" id="PF03151">
    <property type="entry name" value="TPT"/>
    <property type="match status" value="1"/>
</dbReference>
<name>A0ABQ6N0J8_9STRA</name>
<feature type="transmembrane region" description="Helical" evidence="6">
    <location>
        <begin position="85"/>
        <end position="106"/>
    </location>
</feature>
<comment type="caution">
    <text evidence="8">The sequence shown here is derived from an EMBL/GenBank/DDBJ whole genome shotgun (WGS) entry which is preliminary data.</text>
</comment>
<evidence type="ECO:0000256" key="1">
    <source>
        <dbReference type="ARBA" id="ARBA00004141"/>
    </source>
</evidence>
<comment type="subcellular location">
    <subcellularLocation>
        <location evidence="1">Membrane</location>
        <topology evidence="1">Multi-pass membrane protein</topology>
    </subcellularLocation>
</comment>
<sequence>MELTDQQARVVTIVASYWTISISMVYLNKMLLSPEISIPAPLFITFYQCVITCLICVVAGKMSHKGGWWAQFPEARVDVNKAKEVLPLSVVFVGMITFNNLCLKYVEVSFYNVARSLTLAFNVVLSFVLLGTRSSDRTLMCLGVVVVGFFIGSAGEMNFSLLGTVSGILSSLFVSLNSIFTKKILPVVNDNHWRLTFYNNLNACVLFVPLILLFETELILSNVDKMGMVFWSSMTVGGCLGFSIGIVTVLQIKATSPLTHNISGTAKAALQSVLAFWIWGNPATFKGIIGIIFVLGGSLLYTVVKMRENAGAAAAAASASQPPRDDSSLPLVDKRGAGGA</sequence>
<feature type="compositionally biased region" description="Basic and acidic residues" evidence="5">
    <location>
        <begin position="323"/>
        <end position="340"/>
    </location>
</feature>
<dbReference type="EMBL" id="BRYB01001990">
    <property type="protein sequence ID" value="GMI37709.1"/>
    <property type="molecule type" value="Genomic_DNA"/>
</dbReference>
<feature type="transmembrane region" description="Helical" evidence="6">
    <location>
        <begin position="38"/>
        <end position="59"/>
    </location>
</feature>
<evidence type="ECO:0000256" key="3">
    <source>
        <dbReference type="ARBA" id="ARBA00022989"/>
    </source>
</evidence>
<dbReference type="PANTHER" id="PTHR11132">
    <property type="entry name" value="SOLUTE CARRIER FAMILY 35"/>
    <property type="match status" value="1"/>
</dbReference>
<keyword evidence="9" id="KW-1185">Reference proteome</keyword>
<feature type="transmembrane region" description="Helical" evidence="6">
    <location>
        <begin position="201"/>
        <end position="223"/>
    </location>
</feature>
<keyword evidence="2 6" id="KW-0812">Transmembrane</keyword>
<dbReference type="Proteomes" id="UP001165060">
    <property type="component" value="Unassembled WGS sequence"/>
</dbReference>
<evidence type="ECO:0000259" key="7">
    <source>
        <dbReference type="Pfam" id="PF03151"/>
    </source>
</evidence>
<evidence type="ECO:0000313" key="8">
    <source>
        <dbReference type="EMBL" id="GMI37709.1"/>
    </source>
</evidence>
<gene>
    <name evidence="8" type="ORF">TeGR_g13726</name>
</gene>
<accession>A0ABQ6N0J8</accession>
<feature type="transmembrane region" description="Helical" evidence="6">
    <location>
        <begin position="138"/>
        <end position="155"/>
    </location>
</feature>
<reference evidence="8 9" key="1">
    <citation type="journal article" date="2023" name="Commun. Biol.">
        <title>Genome analysis of Parmales, the sister group of diatoms, reveals the evolutionary specialization of diatoms from phago-mixotrophs to photoautotrophs.</title>
        <authorList>
            <person name="Ban H."/>
            <person name="Sato S."/>
            <person name="Yoshikawa S."/>
            <person name="Yamada K."/>
            <person name="Nakamura Y."/>
            <person name="Ichinomiya M."/>
            <person name="Sato N."/>
            <person name="Blanc-Mathieu R."/>
            <person name="Endo H."/>
            <person name="Kuwata A."/>
            <person name="Ogata H."/>
        </authorList>
    </citation>
    <scope>NUCLEOTIDE SEQUENCE [LARGE SCALE GENOMIC DNA]</scope>
</reference>
<feature type="transmembrane region" description="Helical" evidence="6">
    <location>
        <begin position="112"/>
        <end position="131"/>
    </location>
</feature>
<feature type="domain" description="Sugar phosphate transporter" evidence="7">
    <location>
        <begin position="10"/>
        <end position="301"/>
    </location>
</feature>
<dbReference type="InterPro" id="IPR050186">
    <property type="entry name" value="TPT_transporter"/>
</dbReference>
<dbReference type="InterPro" id="IPR004853">
    <property type="entry name" value="Sugar_P_trans_dom"/>
</dbReference>
<feature type="transmembrane region" description="Helical" evidence="6">
    <location>
        <begin position="229"/>
        <end position="250"/>
    </location>
</feature>
<organism evidence="8 9">
    <name type="scientific">Tetraparma gracilis</name>
    <dbReference type="NCBI Taxonomy" id="2962635"/>
    <lineage>
        <taxon>Eukaryota</taxon>
        <taxon>Sar</taxon>
        <taxon>Stramenopiles</taxon>
        <taxon>Ochrophyta</taxon>
        <taxon>Bolidophyceae</taxon>
        <taxon>Parmales</taxon>
        <taxon>Triparmaceae</taxon>
        <taxon>Tetraparma</taxon>
    </lineage>
</organism>
<feature type="transmembrane region" description="Helical" evidence="6">
    <location>
        <begin position="161"/>
        <end position="180"/>
    </location>
</feature>
<proteinExistence type="predicted"/>
<keyword evidence="4 6" id="KW-0472">Membrane</keyword>